<evidence type="ECO:0000259" key="1">
    <source>
        <dbReference type="Pfam" id="PF07715"/>
    </source>
</evidence>
<reference evidence="2" key="1">
    <citation type="submission" date="2018-06" db="EMBL/GenBank/DDBJ databases">
        <authorList>
            <person name="Zhirakovskaya E."/>
        </authorList>
    </citation>
    <scope>NUCLEOTIDE SEQUENCE</scope>
</reference>
<feature type="domain" description="TonB-dependent receptor plug" evidence="1">
    <location>
        <begin position="49"/>
        <end position="117"/>
    </location>
</feature>
<dbReference type="Pfam" id="PF07715">
    <property type="entry name" value="Plug"/>
    <property type="match status" value="1"/>
</dbReference>
<name>A0A3B0RZ96_9ZZZZ</name>
<dbReference type="AlphaFoldDB" id="A0A3B0RZ96"/>
<sequence length="692" mass="77063">MSLKIGSFFTAIMAGVLMLGLLAVPVQAQESPDNPNVLVYQPDFFALYNPVTALDMVRQVPGFSIQDGGRARGFGSTSGNVLIDGERPSTKSTSLSDILQRLPVARVERVELVRGSMPGLDMRGLNRVVNVILVEGSSKSQTSWSFRATDFGKIIIPTGELIQSFKLAGADVSIGLQRNGGAPRSTEIKNFADANGDFFERRDARNQRLFLEWQPHLTVARKFANGDRLNLNAKYFNFTFTANRISETQVPNAGNLVFDQFDFADRSNAGNGAEIGGDYERKLGENRSLKLIVFQRSDVRFGGDLFETFDTGGFAGATRIRTLTANNESILRSVLKWQHNPKNSFEASIEGAYNWLKSGLDIETNQGTGFVPLILPVANTKVIENRAEAAVSWVAKPVTGWTFDSGLKYEISRISQSGDAINAQVFKFLKPNLNITWDRNKRDQIRLSFQRVVGQLNFSDFATSVNIIDNQTNVGNVQLRPDSTWSADFAFERKYGEKGVLILKGNHSWISDVRDLVPINNQFDAPGNIGSGRTWTTSIEARIPTDKYGVKDGILTISGGVGDSRVTDPLTGLPRVQSFRVDDFFSTNFRQDITKWKIAWGFSYFKRTALRAAFLFDQRVDTENRGNLGAFIETTKWKGMTLNLSARNLLDNQNQRIRTNFTGPRNISPIRDIETRTTQNGRVFVLSLRGTF</sequence>
<evidence type="ECO:0000313" key="2">
    <source>
        <dbReference type="EMBL" id="VAV93886.1"/>
    </source>
</evidence>
<dbReference type="InterPro" id="IPR012910">
    <property type="entry name" value="Plug_dom"/>
</dbReference>
<proteinExistence type="predicted"/>
<dbReference type="InterPro" id="IPR037066">
    <property type="entry name" value="Plug_dom_sf"/>
</dbReference>
<dbReference type="Gene3D" id="2.170.130.10">
    <property type="entry name" value="TonB-dependent receptor, plug domain"/>
    <property type="match status" value="1"/>
</dbReference>
<organism evidence="2">
    <name type="scientific">hydrothermal vent metagenome</name>
    <dbReference type="NCBI Taxonomy" id="652676"/>
    <lineage>
        <taxon>unclassified sequences</taxon>
        <taxon>metagenomes</taxon>
        <taxon>ecological metagenomes</taxon>
    </lineage>
</organism>
<dbReference type="EMBL" id="UOEE01000174">
    <property type="protein sequence ID" value="VAV93886.1"/>
    <property type="molecule type" value="Genomic_DNA"/>
</dbReference>
<protein>
    <recommendedName>
        <fullName evidence="1">TonB-dependent receptor plug domain-containing protein</fullName>
    </recommendedName>
</protein>
<gene>
    <name evidence="2" type="ORF">MNBD_ALPHA06-1751</name>
</gene>
<accession>A0A3B0RZ96</accession>
<dbReference type="SUPFAM" id="SSF56935">
    <property type="entry name" value="Porins"/>
    <property type="match status" value="1"/>
</dbReference>